<protein>
    <submittedName>
        <fullName evidence="2">Uncharacterized protein</fullName>
    </submittedName>
</protein>
<evidence type="ECO:0000256" key="1">
    <source>
        <dbReference type="SAM" id="MobiDB-lite"/>
    </source>
</evidence>
<evidence type="ECO:0000313" key="2">
    <source>
        <dbReference type="EMBL" id="CAD2161101.1"/>
    </source>
</evidence>
<feature type="compositionally biased region" description="Basic and acidic residues" evidence="1">
    <location>
        <begin position="213"/>
        <end position="222"/>
    </location>
</feature>
<dbReference type="AlphaFoldDB" id="A0A6V7UNC1"/>
<comment type="caution">
    <text evidence="2">The sequence shown here is derived from an EMBL/GenBank/DDBJ whole genome shotgun (WGS) entry which is preliminary data.</text>
</comment>
<organism evidence="2 3">
    <name type="scientific">Meloidogyne enterolobii</name>
    <name type="common">Root-knot nematode worm</name>
    <name type="synonym">Meloidogyne mayaguensis</name>
    <dbReference type="NCBI Taxonomy" id="390850"/>
    <lineage>
        <taxon>Eukaryota</taxon>
        <taxon>Metazoa</taxon>
        <taxon>Ecdysozoa</taxon>
        <taxon>Nematoda</taxon>
        <taxon>Chromadorea</taxon>
        <taxon>Rhabditida</taxon>
        <taxon>Tylenchina</taxon>
        <taxon>Tylenchomorpha</taxon>
        <taxon>Tylenchoidea</taxon>
        <taxon>Meloidogynidae</taxon>
        <taxon>Meloidogyninae</taxon>
        <taxon>Meloidogyne</taxon>
    </lineage>
</organism>
<dbReference type="OrthoDB" id="5909586at2759"/>
<proteinExistence type="predicted"/>
<dbReference type="Proteomes" id="UP000580250">
    <property type="component" value="Unassembled WGS sequence"/>
</dbReference>
<evidence type="ECO:0000313" key="3">
    <source>
        <dbReference type="Proteomes" id="UP000580250"/>
    </source>
</evidence>
<accession>A0A6V7UNC1</accession>
<sequence>MSEEKQQILTKIFKKQRKSLPLELVNNIFREANNLFYFELQKCQTAYFRLKMKGIRIKNSPTKNQQIKFLYECAKNLLTCSGIVYIFVGKNFKKTKMEQEQAIEEIGLTFFTSQMETDNLISNLTNVIQESHKVNEDVKKEINEQIEKVKTEVKNEVNIKLENLTNGVTKNLGKLTTVNTRLQNALGFATRFLANRHAVGSTSAAGSIPNDENNDKGERFKE</sequence>
<name>A0A6V7UNC1_MELEN</name>
<reference evidence="2 3" key="1">
    <citation type="submission" date="2020-08" db="EMBL/GenBank/DDBJ databases">
        <authorList>
            <person name="Koutsovoulos G."/>
            <person name="Danchin GJ E."/>
        </authorList>
    </citation>
    <scope>NUCLEOTIDE SEQUENCE [LARGE SCALE GENOMIC DNA]</scope>
</reference>
<gene>
    <name evidence="2" type="ORF">MENT_LOCUS14631</name>
</gene>
<feature type="region of interest" description="Disordered" evidence="1">
    <location>
        <begin position="200"/>
        <end position="222"/>
    </location>
</feature>
<dbReference type="EMBL" id="CAJEWN010000083">
    <property type="protein sequence ID" value="CAD2161101.1"/>
    <property type="molecule type" value="Genomic_DNA"/>
</dbReference>